<dbReference type="InterPro" id="IPR031325">
    <property type="entry name" value="RHS_repeat"/>
</dbReference>
<evidence type="ECO:0000259" key="2">
    <source>
        <dbReference type="Pfam" id="PF03527"/>
    </source>
</evidence>
<dbReference type="Pfam" id="PF25799">
    <property type="entry name" value="prePAAR_I"/>
    <property type="match status" value="1"/>
</dbReference>
<evidence type="ECO:0000313" key="5">
    <source>
        <dbReference type="EMBL" id="MBB6253218.1"/>
    </source>
</evidence>
<dbReference type="CDD" id="cd14742">
    <property type="entry name" value="PAAR_RHS"/>
    <property type="match status" value="1"/>
</dbReference>
<evidence type="ECO:0000259" key="4">
    <source>
        <dbReference type="Pfam" id="PF25799"/>
    </source>
</evidence>
<feature type="transmembrane region" description="Helical" evidence="1">
    <location>
        <begin position="22"/>
        <end position="44"/>
    </location>
</feature>
<dbReference type="Gene3D" id="2.180.10.10">
    <property type="entry name" value="RHS repeat-associated core"/>
    <property type="match status" value="5"/>
</dbReference>
<dbReference type="PANTHER" id="PTHR32305">
    <property type="match status" value="1"/>
</dbReference>
<sequence length="1477" mass="158871">MDGGAPQYGAARLEDPIQHTSALGGFLVGAAIGLGAALAVIAVVGTGGAALGVIAAVGGAMAATGGGALLGEALGSTFASKAGEIAPDCSDNVLINDKPAARAIQDAAACSRDGPPPQHIAQGSKTVFINGKPAARIGDKLECDGSIMDGSHDVFIGRDPGTYMTIHGEVPDWANTMAEYLMIGGTVLALGAGAAGAFLAEGLCGLMAFGESTVASMALGAAGAKVGGAVGQAVGGERGRIIGEAVGGAVGGYGGGKLAGRYTAGHPVDVATGELFTEARDFDVAGPLPFTWSRIWMSSSTHKGELGSGWHHPHDMALYRWIDGGGWAARLADGRLAFFTDPAPGRPSLNVVERLILHTDGRRYWLATYTGIAYVFGDRDGQTGLRHLVQVVDPNDNAIVLHRGPGGRLTGIQDSAGRAFAVTTDEVGRIIAVDGPDPAGADRPLRLVSYVYDAAGDLVEARDARGNAWHYRYDNHLLVEETRRGGLRFQFVWDDVARGRDARCVDTWGVHLSGEAGLYRAQMVYDIQAHTTVVTNGLGAVTRYRWNKLGLVEEEVNPLGGVTRHRYDPAGNLLALIGPDGGTLQLTYDDLGRLVERVAADGAITRLAYGDDATRPDLTRPGLGRPLQVTRPDGTVERFAYDARGNLTTYTDPLGCATRYTRDSRGMPLAIQDPLGLAARYTWSPQGDLLAEGTAKADRRRYVHDALGRVVEMRRGGDAPLRVDRDANGNITTVHRPDGGTVTLEFDAEDHVTLHRDPLGRVTRWRYDGLPYPLERIAADGSGFHYRYDSELNLVSLFNQKGEQYRLDYDLAGRLVGETGFDGRRLDYHRDPGGFVAATVDQGRMTRFSRDPAGRPLETLYADGRSHRFSYDIAGRLLSAETPDTRVAFAYDAAGRPTLERQGDREIRFQRDARGRRVATVLPDGRRLEIAWGPDNLPVAVGLDGKALARFAHDASGREVERLAGGVHQIQAFDPQGRLVRQEGRRRANGGAAGGEAIYARGYGYDGADTLTVLEDARRGVKRYRYDACDRLLAVEGTTPESFVTDPAGNILASGPDAAFWGGEARGDRLLVHGDAKFEYDAWGNRVKEWRAAGGAVTVDYRYDAGNRLLAVEETGRRGATLTRFGYDAFGRRVWKESAHTAPVPANDAGTPASAATQRTAFLWDGNVLLAESLPVEVKADEAAPAPADPLATVYVYEPGTFRPLAQLRRAEPEQPAQAYHYHLDHLGTPQELTNDNGQVVWAADYKAWGALARQTVVTIPNPLRFQGQYHDPETGLHYNRHRYYAPAEGCFISQDPIRLRGGSNIAAYAPNPVQWVDPMGLACNTWNEFQKAQRGNFANSTEAAASYKNLVANQSPWPEGYVPTDATLTPGTRFNMAMSPGQTSSRPGAFGTYDDIPDVNYVRNDLAVKQAWKPDVDRVVTYEVTKPLPVKVGPVGPQIDEATSSYLPGGGSQLQMNVPPGDRMDYLRVVGENPIF</sequence>
<feature type="domain" description="Double-stranded DNA deaminase toxin A prePAAR motif" evidence="4">
    <location>
        <begin position="8"/>
        <end position="62"/>
    </location>
</feature>
<protein>
    <submittedName>
        <fullName evidence="5">RHS repeat-associated protein</fullName>
    </submittedName>
</protein>
<proteinExistence type="predicted"/>
<dbReference type="InterPro" id="IPR008727">
    <property type="entry name" value="PAAR_motif"/>
</dbReference>
<dbReference type="Pfam" id="PF03527">
    <property type="entry name" value="RHS"/>
    <property type="match status" value="1"/>
</dbReference>
<feature type="domain" description="RHS protein conserved region" evidence="2">
    <location>
        <begin position="1220"/>
        <end position="1255"/>
    </location>
</feature>
<dbReference type="Pfam" id="PF20148">
    <property type="entry name" value="DUF6531"/>
    <property type="match status" value="1"/>
</dbReference>
<gene>
    <name evidence="5" type="ORF">FHS74_003787</name>
</gene>
<dbReference type="PANTHER" id="PTHR32305:SF15">
    <property type="entry name" value="PROTEIN RHSA-RELATED"/>
    <property type="match status" value="1"/>
</dbReference>
<dbReference type="NCBIfam" id="TIGR03696">
    <property type="entry name" value="Rhs_assc_core"/>
    <property type="match status" value="1"/>
</dbReference>
<dbReference type="NCBIfam" id="TIGR01643">
    <property type="entry name" value="YD_repeat_2x"/>
    <property type="match status" value="9"/>
</dbReference>
<dbReference type="Gene3D" id="2.60.200.60">
    <property type="match status" value="1"/>
</dbReference>
<keyword evidence="1" id="KW-0812">Transmembrane</keyword>
<feature type="transmembrane region" description="Helical" evidence="1">
    <location>
        <begin position="180"/>
        <end position="200"/>
    </location>
</feature>
<dbReference type="InterPro" id="IPR050708">
    <property type="entry name" value="T6SS_VgrG/RHS"/>
</dbReference>
<keyword evidence="1" id="KW-1133">Transmembrane helix</keyword>
<feature type="transmembrane region" description="Helical" evidence="1">
    <location>
        <begin position="50"/>
        <end position="71"/>
    </location>
</feature>
<comment type="caution">
    <text evidence="5">The sequence shown here is derived from an EMBL/GenBank/DDBJ whole genome shotgun (WGS) entry which is preliminary data.</text>
</comment>
<dbReference type="PRINTS" id="PR00394">
    <property type="entry name" value="RHSPROTEIN"/>
</dbReference>
<feature type="domain" description="DUF6531" evidence="3">
    <location>
        <begin position="265"/>
        <end position="338"/>
    </location>
</feature>
<dbReference type="InterPro" id="IPR022385">
    <property type="entry name" value="Rhs_assc_core"/>
</dbReference>
<evidence type="ECO:0000259" key="3">
    <source>
        <dbReference type="Pfam" id="PF20148"/>
    </source>
</evidence>
<name>A0A7X0AZW6_9PROT</name>
<dbReference type="InterPro" id="IPR057925">
    <property type="entry name" value="prePAAR_DddA"/>
</dbReference>
<dbReference type="RefSeq" id="WP_184803422.1">
    <property type="nucleotide sequence ID" value="NZ_JACIIZ010000011.1"/>
</dbReference>
<dbReference type="InterPro" id="IPR006530">
    <property type="entry name" value="YD"/>
</dbReference>
<keyword evidence="1" id="KW-0472">Membrane</keyword>
<reference evidence="5 6" key="1">
    <citation type="submission" date="2020-08" db="EMBL/GenBank/DDBJ databases">
        <title>Genomic Encyclopedia of Type Strains, Phase IV (KMG-IV): sequencing the most valuable type-strain genomes for metagenomic binning, comparative biology and taxonomic classification.</title>
        <authorList>
            <person name="Goeker M."/>
        </authorList>
    </citation>
    <scope>NUCLEOTIDE SEQUENCE [LARGE SCALE GENOMIC DNA]</scope>
    <source>
        <strain evidence="5 6">DSM 22198</strain>
    </source>
</reference>
<dbReference type="Pfam" id="PF05488">
    <property type="entry name" value="PAAR_motif"/>
    <property type="match status" value="1"/>
</dbReference>
<keyword evidence="6" id="KW-1185">Reference proteome</keyword>
<accession>A0A7X0AZW6</accession>
<dbReference type="Proteomes" id="UP000539175">
    <property type="component" value="Unassembled WGS sequence"/>
</dbReference>
<evidence type="ECO:0000256" key="1">
    <source>
        <dbReference type="SAM" id="Phobius"/>
    </source>
</evidence>
<dbReference type="EMBL" id="JACIIZ010000011">
    <property type="protein sequence ID" value="MBB6253218.1"/>
    <property type="molecule type" value="Genomic_DNA"/>
</dbReference>
<dbReference type="InterPro" id="IPR001826">
    <property type="entry name" value="RHS"/>
</dbReference>
<dbReference type="InterPro" id="IPR045351">
    <property type="entry name" value="DUF6531"/>
</dbReference>
<evidence type="ECO:0000313" key="6">
    <source>
        <dbReference type="Proteomes" id="UP000539175"/>
    </source>
</evidence>
<organism evidence="5 6">
    <name type="scientific">Nitrospirillum iridis</name>
    <dbReference type="NCBI Taxonomy" id="765888"/>
    <lineage>
        <taxon>Bacteria</taxon>
        <taxon>Pseudomonadati</taxon>
        <taxon>Pseudomonadota</taxon>
        <taxon>Alphaproteobacteria</taxon>
        <taxon>Rhodospirillales</taxon>
        <taxon>Azospirillaceae</taxon>
        <taxon>Nitrospirillum</taxon>
    </lineage>
</organism>
<dbReference type="Pfam" id="PF05593">
    <property type="entry name" value="RHS_repeat"/>
    <property type="match status" value="3"/>
</dbReference>